<dbReference type="InterPro" id="IPR013083">
    <property type="entry name" value="Znf_RING/FYVE/PHD"/>
</dbReference>
<reference evidence="1" key="1">
    <citation type="journal article" date="2020" name="bioRxiv">
        <title>Comparative genomics of Chlamydomonas.</title>
        <authorList>
            <person name="Craig R.J."/>
            <person name="Hasan A.R."/>
            <person name="Ness R.W."/>
            <person name="Keightley P.D."/>
        </authorList>
    </citation>
    <scope>NUCLEOTIDE SEQUENCE</scope>
    <source>
        <strain evidence="1">CCAP 11/173</strain>
    </source>
</reference>
<sequence>MAENAKSVEDRTPGMLIRTNPGKEHVVHVTRGETINDKACMICLESMPESDRWAVKHLGADDAHFGVHKDCGEQLGGRCPACREPASGLINVGSGTQVYVASNDA</sequence>
<proteinExistence type="predicted"/>
<dbReference type="OrthoDB" id="532370at2759"/>
<name>A0A836B1K3_9CHLO</name>
<dbReference type="Gene3D" id="3.30.40.10">
    <property type="entry name" value="Zinc/RING finger domain, C3HC4 (zinc finger)"/>
    <property type="match status" value="1"/>
</dbReference>
<keyword evidence="2" id="KW-1185">Reference proteome</keyword>
<evidence type="ECO:0000313" key="1">
    <source>
        <dbReference type="EMBL" id="KAG2445010.1"/>
    </source>
</evidence>
<dbReference type="AlphaFoldDB" id="A0A836B1K3"/>
<dbReference type="Proteomes" id="UP000613740">
    <property type="component" value="Unassembled WGS sequence"/>
</dbReference>
<dbReference type="EMBL" id="JAEHOD010000028">
    <property type="protein sequence ID" value="KAG2445010.1"/>
    <property type="molecule type" value="Genomic_DNA"/>
</dbReference>
<evidence type="ECO:0000313" key="2">
    <source>
        <dbReference type="Proteomes" id="UP000613740"/>
    </source>
</evidence>
<gene>
    <name evidence="1" type="ORF">HYH02_008879</name>
</gene>
<organism evidence="1 2">
    <name type="scientific">Chlamydomonas schloesseri</name>
    <dbReference type="NCBI Taxonomy" id="2026947"/>
    <lineage>
        <taxon>Eukaryota</taxon>
        <taxon>Viridiplantae</taxon>
        <taxon>Chlorophyta</taxon>
        <taxon>core chlorophytes</taxon>
        <taxon>Chlorophyceae</taxon>
        <taxon>CS clade</taxon>
        <taxon>Chlamydomonadales</taxon>
        <taxon>Chlamydomonadaceae</taxon>
        <taxon>Chlamydomonas</taxon>
    </lineage>
</organism>
<comment type="caution">
    <text evidence="1">The sequence shown here is derived from an EMBL/GenBank/DDBJ whole genome shotgun (WGS) entry which is preliminary data.</text>
</comment>
<accession>A0A836B1K3</accession>
<protein>
    <submittedName>
        <fullName evidence="1">Uncharacterized protein</fullName>
    </submittedName>
</protein>